<dbReference type="NCBIfam" id="TIGR00338">
    <property type="entry name" value="serB"/>
    <property type="match status" value="1"/>
</dbReference>
<dbReference type="GO" id="GO:0000287">
    <property type="term" value="F:magnesium ion binding"/>
    <property type="evidence" value="ECO:0007669"/>
    <property type="project" value="TreeGrafter"/>
</dbReference>
<dbReference type="SFLD" id="SFLDG01136">
    <property type="entry name" value="C1.6:_Phosphoserine_Phosphatas"/>
    <property type="match status" value="1"/>
</dbReference>
<gene>
    <name evidence="15" type="primary">serB</name>
    <name evidence="15" type="ORF">NCTC11819_02143</name>
</gene>
<evidence type="ECO:0000256" key="12">
    <source>
        <dbReference type="ARBA" id="ARBA00048523"/>
    </source>
</evidence>
<feature type="region of interest" description="Disordered" evidence="14">
    <location>
        <begin position="95"/>
        <end position="119"/>
    </location>
</feature>
<keyword evidence="8" id="KW-0460">Magnesium</keyword>
<dbReference type="GO" id="GO:0006564">
    <property type="term" value="P:L-serine biosynthetic process"/>
    <property type="evidence" value="ECO:0007669"/>
    <property type="project" value="UniProtKB-KW"/>
</dbReference>
<dbReference type="SFLD" id="SFLDG01137">
    <property type="entry name" value="C1.6.1:_Phosphoserine_Phosphat"/>
    <property type="match status" value="1"/>
</dbReference>
<evidence type="ECO:0000256" key="8">
    <source>
        <dbReference type="ARBA" id="ARBA00022842"/>
    </source>
</evidence>
<dbReference type="Gene3D" id="3.40.50.1000">
    <property type="entry name" value="HAD superfamily/HAD-like"/>
    <property type="match status" value="1"/>
</dbReference>
<comment type="pathway">
    <text evidence="2">Amino-acid biosynthesis; L-serine biosynthesis; L-serine from 3-phospho-D-glycerate: step 3/3.</text>
</comment>
<comment type="cofactor">
    <cofactor evidence="1">
        <name>Mg(2+)</name>
        <dbReference type="ChEBI" id="CHEBI:18420"/>
    </cofactor>
</comment>
<keyword evidence="5" id="KW-0028">Amino-acid biosynthesis</keyword>
<accession>A0A8G2HUN6</accession>
<dbReference type="EMBL" id="UGGQ01000006">
    <property type="protein sequence ID" value="STO17549.1"/>
    <property type="molecule type" value="Genomic_DNA"/>
</dbReference>
<dbReference type="PANTHER" id="PTHR43344:SF2">
    <property type="entry name" value="PHOSPHOSERINE PHOSPHATASE"/>
    <property type="match status" value="1"/>
</dbReference>
<protein>
    <recommendedName>
        <fullName evidence="4">phosphoserine phosphatase</fullName>
        <ecNumber evidence="4">3.1.3.3</ecNumber>
    </recommendedName>
    <alternativeName>
        <fullName evidence="10">O-phosphoserine phosphohydrolase</fullName>
    </alternativeName>
</protein>
<keyword evidence="7 15" id="KW-0378">Hydrolase</keyword>
<dbReference type="SFLD" id="SFLDS00003">
    <property type="entry name" value="Haloacid_Dehalogenase"/>
    <property type="match status" value="1"/>
</dbReference>
<dbReference type="GeneID" id="61167808"/>
<dbReference type="InterPro" id="IPR036412">
    <property type="entry name" value="HAD-like_sf"/>
</dbReference>
<keyword evidence="6" id="KW-0479">Metal-binding</keyword>
<evidence type="ECO:0000313" key="16">
    <source>
        <dbReference type="Proteomes" id="UP000255284"/>
    </source>
</evidence>
<comment type="similarity">
    <text evidence="3">Belongs to the HAD-like hydrolase superfamily. SerB family.</text>
</comment>
<dbReference type="GO" id="GO:0005737">
    <property type="term" value="C:cytoplasm"/>
    <property type="evidence" value="ECO:0007669"/>
    <property type="project" value="TreeGrafter"/>
</dbReference>
<dbReference type="GO" id="GO:0036424">
    <property type="term" value="F:L-phosphoserine phosphatase activity"/>
    <property type="evidence" value="ECO:0007669"/>
    <property type="project" value="InterPro"/>
</dbReference>
<evidence type="ECO:0000256" key="4">
    <source>
        <dbReference type="ARBA" id="ARBA00012640"/>
    </source>
</evidence>
<evidence type="ECO:0000256" key="9">
    <source>
        <dbReference type="ARBA" id="ARBA00023299"/>
    </source>
</evidence>
<dbReference type="RefSeq" id="WP_255312910.1">
    <property type="nucleotide sequence ID" value="NZ_JACHMA010000001.1"/>
</dbReference>
<evidence type="ECO:0000256" key="13">
    <source>
        <dbReference type="PIRSR" id="PIRSR604469-1"/>
    </source>
</evidence>
<evidence type="ECO:0000256" key="3">
    <source>
        <dbReference type="ARBA" id="ARBA00009184"/>
    </source>
</evidence>
<dbReference type="PANTHER" id="PTHR43344">
    <property type="entry name" value="PHOSPHOSERINE PHOSPHATASE"/>
    <property type="match status" value="1"/>
</dbReference>
<evidence type="ECO:0000256" key="5">
    <source>
        <dbReference type="ARBA" id="ARBA00022605"/>
    </source>
</evidence>
<name>A0A8G2HUN6_9ACTO</name>
<comment type="catalytic activity">
    <reaction evidence="11">
        <text>O-phospho-L-serine + H2O = L-serine + phosphate</text>
        <dbReference type="Rhea" id="RHEA:21208"/>
        <dbReference type="ChEBI" id="CHEBI:15377"/>
        <dbReference type="ChEBI" id="CHEBI:33384"/>
        <dbReference type="ChEBI" id="CHEBI:43474"/>
        <dbReference type="ChEBI" id="CHEBI:57524"/>
        <dbReference type="EC" id="3.1.3.3"/>
    </reaction>
</comment>
<evidence type="ECO:0000313" key="15">
    <source>
        <dbReference type="EMBL" id="STO17549.1"/>
    </source>
</evidence>
<comment type="catalytic activity">
    <reaction evidence="12">
        <text>O-phospho-D-serine + H2O = D-serine + phosphate</text>
        <dbReference type="Rhea" id="RHEA:24873"/>
        <dbReference type="ChEBI" id="CHEBI:15377"/>
        <dbReference type="ChEBI" id="CHEBI:35247"/>
        <dbReference type="ChEBI" id="CHEBI:43474"/>
        <dbReference type="ChEBI" id="CHEBI:58680"/>
        <dbReference type="EC" id="3.1.3.3"/>
    </reaction>
</comment>
<feature type="compositionally biased region" description="Low complexity" evidence="14">
    <location>
        <begin position="98"/>
        <end position="117"/>
    </location>
</feature>
<dbReference type="InterPro" id="IPR023214">
    <property type="entry name" value="HAD_sf"/>
</dbReference>
<reference evidence="15 16" key="1">
    <citation type="submission" date="2018-06" db="EMBL/GenBank/DDBJ databases">
        <authorList>
            <consortium name="Pathogen Informatics"/>
            <person name="Doyle S."/>
        </authorList>
    </citation>
    <scope>NUCLEOTIDE SEQUENCE [LARGE SCALE GENOMIC DNA]</scope>
    <source>
        <strain evidence="15 16">NCTC11819</strain>
    </source>
</reference>
<evidence type="ECO:0000256" key="10">
    <source>
        <dbReference type="ARBA" id="ARBA00031693"/>
    </source>
</evidence>
<evidence type="ECO:0000256" key="1">
    <source>
        <dbReference type="ARBA" id="ARBA00001946"/>
    </source>
</evidence>
<dbReference type="EC" id="3.1.3.3" evidence="4"/>
<dbReference type="InterPro" id="IPR050582">
    <property type="entry name" value="HAD-like_SerB"/>
</dbReference>
<evidence type="ECO:0000256" key="11">
    <source>
        <dbReference type="ARBA" id="ARBA00048138"/>
    </source>
</evidence>
<dbReference type="AlphaFoldDB" id="A0A8G2HUN6"/>
<evidence type="ECO:0000256" key="7">
    <source>
        <dbReference type="ARBA" id="ARBA00022801"/>
    </source>
</evidence>
<dbReference type="SUPFAM" id="SSF56784">
    <property type="entry name" value="HAD-like"/>
    <property type="match status" value="1"/>
</dbReference>
<dbReference type="InterPro" id="IPR004469">
    <property type="entry name" value="PSP"/>
</dbReference>
<dbReference type="Pfam" id="PF12710">
    <property type="entry name" value="HAD"/>
    <property type="match status" value="1"/>
</dbReference>
<sequence>MTISVSGLLRFTCAWDGSRGGVSPSAPLLSSDSPALLSPSVWARLVSRVTGFGLHELQVDPPGKVGDVWRCSVSAMAPHEVEHAARNRWTRDLEAELGSGDTTIDDTTTGEGTPTSSNRLAGGASGFAVAVTVGEMARLGPALVVMDADSTLFAGEGIDLVAAQAGVQQQVAAITAAAMRGELDFAASLRARMGALAGLSVDVLEAVREEYAFSPGASQMIAAFRRNGTRLGVVSGGFVELVEEKARAAGVDYVLANRFEVAGGVLTGRPLGEIVTADSKEQALADWAGQLGVPVERCVAMGDGANDLKMVTRAGLGIAFCAKPALADVADARLPFPNLAAAAALLLPA</sequence>
<dbReference type="UniPathway" id="UPA00135">
    <property type="reaction ID" value="UER00198"/>
</dbReference>
<evidence type="ECO:0000256" key="6">
    <source>
        <dbReference type="ARBA" id="ARBA00022723"/>
    </source>
</evidence>
<feature type="active site" description="Nucleophile" evidence="13">
    <location>
        <position position="147"/>
    </location>
</feature>
<dbReference type="SFLD" id="SFLDF00029">
    <property type="entry name" value="phosphoserine_phosphatase"/>
    <property type="match status" value="1"/>
</dbReference>
<dbReference type="Proteomes" id="UP000255284">
    <property type="component" value="Unassembled WGS sequence"/>
</dbReference>
<organism evidence="15 16">
    <name type="scientific">Mobiluncus mulieris</name>
    <dbReference type="NCBI Taxonomy" id="2052"/>
    <lineage>
        <taxon>Bacteria</taxon>
        <taxon>Bacillati</taxon>
        <taxon>Actinomycetota</taxon>
        <taxon>Actinomycetes</taxon>
        <taxon>Actinomycetales</taxon>
        <taxon>Actinomycetaceae</taxon>
        <taxon>Mobiluncus</taxon>
    </lineage>
</organism>
<evidence type="ECO:0000256" key="2">
    <source>
        <dbReference type="ARBA" id="ARBA00005135"/>
    </source>
</evidence>
<comment type="caution">
    <text evidence="15">The sequence shown here is derived from an EMBL/GenBank/DDBJ whole genome shotgun (WGS) entry which is preliminary data.</text>
</comment>
<feature type="active site" description="Proton donor" evidence="13">
    <location>
        <position position="149"/>
    </location>
</feature>
<dbReference type="NCBIfam" id="TIGR01488">
    <property type="entry name" value="HAD-SF-IB"/>
    <property type="match status" value="1"/>
</dbReference>
<keyword evidence="9" id="KW-0718">Serine biosynthesis</keyword>
<proteinExistence type="inferred from homology"/>
<evidence type="ECO:0000256" key="14">
    <source>
        <dbReference type="SAM" id="MobiDB-lite"/>
    </source>
</evidence>